<comment type="subcellular location">
    <subcellularLocation>
        <location evidence="1">Cell membrane</location>
        <topology evidence="1">Multi-pass membrane protein</topology>
    </subcellularLocation>
</comment>
<feature type="transmembrane region" description="Helical" evidence="6">
    <location>
        <begin position="305"/>
        <end position="324"/>
    </location>
</feature>
<feature type="transmembrane region" description="Helical" evidence="6">
    <location>
        <begin position="72"/>
        <end position="91"/>
    </location>
</feature>
<dbReference type="InterPro" id="IPR001851">
    <property type="entry name" value="ABC_transp_permease"/>
</dbReference>
<evidence type="ECO:0000256" key="1">
    <source>
        <dbReference type="ARBA" id="ARBA00004651"/>
    </source>
</evidence>
<feature type="transmembrane region" description="Helical" evidence="6">
    <location>
        <begin position="97"/>
        <end position="116"/>
    </location>
</feature>
<gene>
    <name evidence="7" type="ORF">Q9313_20190</name>
</gene>
<dbReference type="PANTHER" id="PTHR30482">
    <property type="entry name" value="HIGH-AFFINITY BRANCHED-CHAIN AMINO ACID TRANSPORT SYSTEM PERMEASE"/>
    <property type="match status" value="1"/>
</dbReference>
<evidence type="ECO:0000256" key="5">
    <source>
        <dbReference type="ARBA" id="ARBA00023136"/>
    </source>
</evidence>
<dbReference type="EMBL" id="CP132303">
    <property type="protein sequence ID" value="WLS00386.1"/>
    <property type="molecule type" value="Genomic_DNA"/>
</dbReference>
<accession>A0AA50CQT4</accession>
<keyword evidence="3 6" id="KW-0812">Transmembrane</keyword>
<evidence type="ECO:0000256" key="6">
    <source>
        <dbReference type="SAM" id="Phobius"/>
    </source>
</evidence>
<dbReference type="AlphaFoldDB" id="A0AA50CQT4"/>
<feature type="transmembrane region" description="Helical" evidence="6">
    <location>
        <begin position="41"/>
        <end position="60"/>
    </location>
</feature>
<keyword evidence="4 6" id="KW-1133">Transmembrane helix</keyword>
<feature type="transmembrane region" description="Helical" evidence="6">
    <location>
        <begin position="12"/>
        <end position="35"/>
    </location>
</feature>
<dbReference type="Proteomes" id="UP001234585">
    <property type="component" value="Plasmid unnamed1"/>
</dbReference>
<evidence type="ECO:0000313" key="7">
    <source>
        <dbReference type="EMBL" id="WLS00386.1"/>
    </source>
</evidence>
<dbReference type="GO" id="GO:0005886">
    <property type="term" value="C:plasma membrane"/>
    <property type="evidence" value="ECO:0007669"/>
    <property type="project" value="UniProtKB-SubCell"/>
</dbReference>
<dbReference type="CDD" id="cd06581">
    <property type="entry name" value="TM_PBP1_LivM_like"/>
    <property type="match status" value="1"/>
</dbReference>
<keyword evidence="8" id="KW-1185">Reference proteome</keyword>
<evidence type="ECO:0000256" key="3">
    <source>
        <dbReference type="ARBA" id="ARBA00022692"/>
    </source>
</evidence>
<organism evidence="7 8">
    <name type="scientific">Shinella sumterensis</name>
    <dbReference type="NCBI Taxonomy" id="1967501"/>
    <lineage>
        <taxon>Bacteria</taxon>
        <taxon>Pseudomonadati</taxon>
        <taxon>Pseudomonadota</taxon>
        <taxon>Alphaproteobacteria</taxon>
        <taxon>Hyphomicrobiales</taxon>
        <taxon>Rhizobiaceae</taxon>
        <taxon>Shinella</taxon>
    </lineage>
</organism>
<dbReference type="RefSeq" id="WP_306040016.1">
    <property type="nucleotide sequence ID" value="NZ_CP132303.1"/>
</dbReference>
<sequence>MNKTCNSKGMSGYARIDLFVSLLLIAAAIALPFMIDSRYVLGQIVLALFYATIASQWNLLFGFAGVFSLAQMAMFAFGGYATAMICFYFGWNVWAALLPGALSAVVFSLVVGLACLRLTGVYVALLTLAIAQTMYLLIVTDTECFTMVGSICRQFTGGAVGFARFGDLGTRALLKGQWLVGNYAIIATLFAVTMIVTYIIVKSPVGLAFRALKDNPGYAVARGVNRFQAQLLVFGISAFFTGLAGGFYAAHFQAIGPGILSMSQLMFIIAITVVGGVGTFWGPLVGTIVLVAADELMREAGEFRTLGLGLIIALSILLMPKGLVGRLGDLLSWLRHRNRAAASAITFQEKPATTGK</sequence>
<reference evidence="7 8" key="1">
    <citation type="submission" date="2023-08" db="EMBL/GenBank/DDBJ databases">
        <title>Pathogen: clinical or host-associated sample.</title>
        <authorList>
            <person name="Hergert J."/>
            <person name="Casey R."/>
            <person name="Wagner J."/>
            <person name="Young E.L."/>
            <person name="Oakeson K.F."/>
        </authorList>
    </citation>
    <scope>NUCLEOTIDE SEQUENCE [LARGE SCALE GENOMIC DNA]</scope>
    <source>
        <strain evidence="7 8">1760953</strain>
        <plasmid evidence="7 8">unnamed1</plasmid>
    </source>
</reference>
<dbReference type="GO" id="GO:0015658">
    <property type="term" value="F:branched-chain amino acid transmembrane transporter activity"/>
    <property type="evidence" value="ECO:0007669"/>
    <property type="project" value="InterPro"/>
</dbReference>
<feature type="transmembrane region" description="Helical" evidence="6">
    <location>
        <begin position="121"/>
        <end position="138"/>
    </location>
</feature>
<dbReference type="Pfam" id="PF02653">
    <property type="entry name" value="BPD_transp_2"/>
    <property type="match status" value="1"/>
</dbReference>
<name>A0AA50CQT4_9HYPH</name>
<geneLocation type="plasmid" evidence="7 8">
    <name>unnamed1</name>
</geneLocation>
<evidence type="ECO:0000256" key="2">
    <source>
        <dbReference type="ARBA" id="ARBA00022475"/>
    </source>
</evidence>
<keyword evidence="7" id="KW-0614">Plasmid</keyword>
<feature type="transmembrane region" description="Helical" evidence="6">
    <location>
        <begin position="180"/>
        <end position="201"/>
    </location>
</feature>
<dbReference type="InterPro" id="IPR043428">
    <property type="entry name" value="LivM-like"/>
</dbReference>
<feature type="transmembrane region" description="Helical" evidence="6">
    <location>
        <begin position="265"/>
        <end position="293"/>
    </location>
</feature>
<dbReference type="PANTHER" id="PTHR30482:SF20">
    <property type="entry name" value="HIGH-AFFINITY BRANCHED-CHAIN AMINO ACID TRANSPORT SYSTEM PERMEASE PROTEIN LIVM"/>
    <property type="match status" value="1"/>
</dbReference>
<evidence type="ECO:0000256" key="4">
    <source>
        <dbReference type="ARBA" id="ARBA00022989"/>
    </source>
</evidence>
<keyword evidence="2" id="KW-1003">Cell membrane</keyword>
<keyword evidence="5 6" id="KW-0472">Membrane</keyword>
<proteinExistence type="predicted"/>
<feature type="transmembrane region" description="Helical" evidence="6">
    <location>
        <begin position="231"/>
        <end position="250"/>
    </location>
</feature>
<evidence type="ECO:0000313" key="8">
    <source>
        <dbReference type="Proteomes" id="UP001234585"/>
    </source>
</evidence>
<protein>
    <submittedName>
        <fullName evidence="7">Branched-chain amino acid ABC transporter permease</fullName>
    </submittedName>
</protein>